<proteinExistence type="inferred from homology"/>
<dbReference type="AlphaFoldDB" id="A0A511ZQ96"/>
<comment type="caution">
    <text evidence="11">The sequence shown here is derived from an EMBL/GenBank/DDBJ whole genome shotgun (WGS) entry which is preliminary data.</text>
</comment>
<dbReference type="PANTHER" id="PTHR35011:SF2">
    <property type="entry name" value="2,3-DIKETO-L-GULONATE TRAP TRANSPORTER SMALL PERMEASE PROTEIN YIAM"/>
    <property type="match status" value="1"/>
</dbReference>
<evidence type="ECO:0000256" key="7">
    <source>
        <dbReference type="ARBA" id="ARBA00023136"/>
    </source>
</evidence>
<evidence type="ECO:0000256" key="1">
    <source>
        <dbReference type="ARBA" id="ARBA00004429"/>
    </source>
</evidence>
<feature type="transmembrane region" description="Helical" evidence="9">
    <location>
        <begin position="128"/>
        <end position="146"/>
    </location>
</feature>
<feature type="transmembrane region" description="Helical" evidence="9">
    <location>
        <begin position="12"/>
        <end position="32"/>
    </location>
</feature>
<name>A0A511ZQ96_9BACI</name>
<gene>
    <name evidence="11" type="ORF">OSO01_43360</name>
</gene>
<evidence type="ECO:0000256" key="5">
    <source>
        <dbReference type="ARBA" id="ARBA00022692"/>
    </source>
</evidence>
<keyword evidence="6 9" id="KW-1133">Transmembrane helix</keyword>
<dbReference type="InterPro" id="IPR007387">
    <property type="entry name" value="TRAP_DctQ"/>
</dbReference>
<feature type="transmembrane region" description="Helical" evidence="9">
    <location>
        <begin position="86"/>
        <end position="108"/>
    </location>
</feature>
<evidence type="ECO:0000256" key="9">
    <source>
        <dbReference type="SAM" id="Phobius"/>
    </source>
</evidence>
<keyword evidence="7 9" id="KW-0472">Membrane</keyword>
<dbReference type="Proteomes" id="UP000321558">
    <property type="component" value="Unassembled WGS sequence"/>
</dbReference>
<evidence type="ECO:0000256" key="2">
    <source>
        <dbReference type="ARBA" id="ARBA00022448"/>
    </source>
</evidence>
<evidence type="ECO:0000256" key="3">
    <source>
        <dbReference type="ARBA" id="ARBA00022475"/>
    </source>
</evidence>
<reference evidence="11 12" key="1">
    <citation type="submission" date="2019-07" db="EMBL/GenBank/DDBJ databases">
        <title>Whole genome shotgun sequence of Oceanobacillus sojae NBRC 105379.</title>
        <authorList>
            <person name="Hosoyama A."/>
            <person name="Uohara A."/>
            <person name="Ohji S."/>
            <person name="Ichikawa N."/>
        </authorList>
    </citation>
    <scope>NUCLEOTIDE SEQUENCE [LARGE SCALE GENOMIC DNA]</scope>
    <source>
        <strain evidence="11 12">NBRC 105379</strain>
    </source>
</reference>
<evidence type="ECO:0000256" key="4">
    <source>
        <dbReference type="ARBA" id="ARBA00022519"/>
    </source>
</evidence>
<dbReference type="InterPro" id="IPR055348">
    <property type="entry name" value="DctQ"/>
</dbReference>
<dbReference type="RefSeq" id="WP_147212480.1">
    <property type="nucleotide sequence ID" value="NZ_BJYM01000025.1"/>
</dbReference>
<dbReference type="GO" id="GO:0022857">
    <property type="term" value="F:transmembrane transporter activity"/>
    <property type="evidence" value="ECO:0007669"/>
    <property type="project" value="TreeGrafter"/>
</dbReference>
<keyword evidence="12" id="KW-1185">Reference proteome</keyword>
<keyword evidence="3" id="KW-1003">Cell membrane</keyword>
<sequence>MSNIKKYIDKCLLVLTGILIAVMSVLSVWQVIARYILNTPSTVSEEVIRMLLIWFALTSAAYVFGQQKHIAIVFIKEKLAPKAQLALHRLSNVILLLVAVVLMIWGGIQVISLTLTQTAPSTGISMAWMYGALPISGLFIIFYAIYNLAVGDMTSSEEGSEQL</sequence>
<accession>A0A511ZQ96</accession>
<keyword evidence="5 9" id="KW-0812">Transmembrane</keyword>
<comment type="similarity">
    <text evidence="8">Belongs to the TRAP transporter small permease family.</text>
</comment>
<dbReference type="Pfam" id="PF04290">
    <property type="entry name" value="DctQ"/>
    <property type="match status" value="1"/>
</dbReference>
<protein>
    <recommendedName>
        <fullName evidence="10">Tripartite ATP-independent periplasmic transporters DctQ component domain-containing protein</fullName>
    </recommendedName>
</protein>
<keyword evidence="2" id="KW-0813">Transport</keyword>
<dbReference type="OrthoDB" id="9815614at2"/>
<dbReference type="GO" id="GO:0005886">
    <property type="term" value="C:plasma membrane"/>
    <property type="evidence" value="ECO:0007669"/>
    <property type="project" value="UniProtKB-SubCell"/>
</dbReference>
<dbReference type="GO" id="GO:0015740">
    <property type="term" value="P:C4-dicarboxylate transport"/>
    <property type="evidence" value="ECO:0007669"/>
    <property type="project" value="TreeGrafter"/>
</dbReference>
<organism evidence="11 12">
    <name type="scientific">Oceanobacillus sojae</name>
    <dbReference type="NCBI Taxonomy" id="582851"/>
    <lineage>
        <taxon>Bacteria</taxon>
        <taxon>Bacillati</taxon>
        <taxon>Bacillota</taxon>
        <taxon>Bacilli</taxon>
        <taxon>Bacillales</taxon>
        <taxon>Bacillaceae</taxon>
        <taxon>Oceanobacillus</taxon>
    </lineage>
</organism>
<feature type="domain" description="Tripartite ATP-independent periplasmic transporters DctQ component" evidence="10">
    <location>
        <begin position="23"/>
        <end position="149"/>
    </location>
</feature>
<evidence type="ECO:0000259" key="10">
    <source>
        <dbReference type="Pfam" id="PF04290"/>
    </source>
</evidence>
<evidence type="ECO:0000313" key="12">
    <source>
        <dbReference type="Proteomes" id="UP000321558"/>
    </source>
</evidence>
<evidence type="ECO:0000256" key="6">
    <source>
        <dbReference type="ARBA" id="ARBA00022989"/>
    </source>
</evidence>
<evidence type="ECO:0000313" key="11">
    <source>
        <dbReference type="EMBL" id="GEN89597.1"/>
    </source>
</evidence>
<comment type="subcellular location">
    <subcellularLocation>
        <location evidence="1">Cell inner membrane</location>
        <topology evidence="1">Multi-pass membrane protein</topology>
    </subcellularLocation>
</comment>
<dbReference type="EMBL" id="BJYM01000025">
    <property type="protein sequence ID" value="GEN89597.1"/>
    <property type="molecule type" value="Genomic_DNA"/>
</dbReference>
<feature type="transmembrane region" description="Helical" evidence="9">
    <location>
        <begin position="47"/>
        <end position="65"/>
    </location>
</feature>
<evidence type="ECO:0000256" key="8">
    <source>
        <dbReference type="ARBA" id="ARBA00038436"/>
    </source>
</evidence>
<dbReference type="PANTHER" id="PTHR35011">
    <property type="entry name" value="2,3-DIKETO-L-GULONATE TRAP TRANSPORTER SMALL PERMEASE PROTEIN YIAM"/>
    <property type="match status" value="1"/>
</dbReference>
<keyword evidence="4" id="KW-0997">Cell inner membrane</keyword>